<protein>
    <submittedName>
        <fullName evidence="2">Uncharacterized protein</fullName>
    </submittedName>
</protein>
<dbReference type="AlphaFoldDB" id="A0A919CMT7"/>
<dbReference type="EMBL" id="BMZS01000002">
    <property type="protein sequence ID" value="GHD42260.1"/>
    <property type="molecule type" value="Genomic_DNA"/>
</dbReference>
<evidence type="ECO:0000313" key="2">
    <source>
        <dbReference type="EMBL" id="GHD42260.1"/>
    </source>
</evidence>
<keyword evidence="1" id="KW-0732">Signal</keyword>
<reference evidence="2" key="2">
    <citation type="submission" date="2020-09" db="EMBL/GenBank/DDBJ databases">
        <authorList>
            <person name="Sun Q."/>
            <person name="Kim S."/>
        </authorList>
    </citation>
    <scope>NUCLEOTIDE SEQUENCE</scope>
    <source>
        <strain evidence="2">KCTC 42651</strain>
    </source>
</reference>
<reference evidence="2" key="1">
    <citation type="journal article" date="2014" name="Int. J. Syst. Evol. Microbiol.">
        <title>Complete genome sequence of Corynebacterium casei LMG S-19264T (=DSM 44701T), isolated from a smear-ripened cheese.</title>
        <authorList>
            <consortium name="US DOE Joint Genome Institute (JGI-PGF)"/>
            <person name="Walter F."/>
            <person name="Albersmeier A."/>
            <person name="Kalinowski J."/>
            <person name="Ruckert C."/>
        </authorList>
    </citation>
    <scope>NUCLEOTIDE SEQUENCE</scope>
    <source>
        <strain evidence="2">KCTC 42651</strain>
    </source>
</reference>
<gene>
    <name evidence="2" type="ORF">GCM10017083_07070</name>
</gene>
<name>A0A919CMT7_9PROT</name>
<proteinExistence type="predicted"/>
<keyword evidence="3" id="KW-1185">Reference proteome</keyword>
<organism evidence="2 3">
    <name type="scientific">Thalassobaculum fulvum</name>
    <dbReference type="NCBI Taxonomy" id="1633335"/>
    <lineage>
        <taxon>Bacteria</taxon>
        <taxon>Pseudomonadati</taxon>
        <taxon>Pseudomonadota</taxon>
        <taxon>Alphaproteobacteria</taxon>
        <taxon>Rhodospirillales</taxon>
        <taxon>Thalassobaculaceae</taxon>
        <taxon>Thalassobaculum</taxon>
    </lineage>
</organism>
<accession>A0A919CMT7</accession>
<feature type="signal peptide" evidence="1">
    <location>
        <begin position="1"/>
        <end position="19"/>
    </location>
</feature>
<sequence length="156" mass="17275">MCKLFACLMVLAATAPALVAHSAMDEARECRDRGIAEIRSKQVPILPDPKIQGAIHEIALPSIIATVRSAGGQVYRRKTWFTLYLPSYEAVDVAWERMPALQTVIATGLADSRFEDTCTIAEDQALTFRLQEGVRRVLDDDRAVLRTAIFGAERVD</sequence>
<evidence type="ECO:0000313" key="3">
    <source>
        <dbReference type="Proteomes" id="UP000630353"/>
    </source>
</evidence>
<evidence type="ECO:0000256" key="1">
    <source>
        <dbReference type="SAM" id="SignalP"/>
    </source>
</evidence>
<dbReference type="RefSeq" id="WP_189987559.1">
    <property type="nucleotide sequence ID" value="NZ_BMZS01000002.1"/>
</dbReference>
<feature type="chain" id="PRO_5037104887" evidence="1">
    <location>
        <begin position="20"/>
        <end position="156"/>
    </location>
</feature>
<comment type="caution">
    <text evidence="2">The sequence shown here is derived from an EMBL/GenBank/DDBJ whole genome shotgun (WGS) entry which is preliminary data.</text>
</comment>
<dbReference type="Proteomes" id="UP000630353">
    <property type="component" value="Unassembled WGS sequence"/>
</dbReference>